<keyword evidence="2" id="KW-0539">Nucleus</keyword>
<dbReference type="PANTHER" id="PTHR37534">
    <property type="entry name" value="TRANSCRIPTIONAL ACTIVATOR PROTEIN UGA3"/>
    <property type="match status" value="1"/>
</dbReference>
<comment type="caution">
    <text evidence="3">The sequence shown here is derived from an EMBL/GenBank/DDBJ whole genome shotgun (WGS) entry which is preliminary data.</text>
</comment>
<dbReference type="EMBL" id="AMGV01000008">
    <property type="protein sequence ID" value="KEF55203.1"/>
    <property type="molecule type" value="Genomic_DNA"/>
</dbReference>
<evidence type="ECO:0000256" key="1">
    <source>
        <dbReference type="ARBA" id="ARBA00004123"/>
    </source>
</evidence>
<dbReference type="PROSITE" id="PS51257">
    <property type="entry name" value="PROKAR_LIPOPROTEIN"/>
    <property type="match status" value="1"/>
</dbReference>
<proteinExistence type="predicted"/>
<dbReference type="HOGENOM" id="CLU_028414_0_0_1"/>
<dbReference type="GeneID" id="25283767"/>
<dbReference type="Proteomes" id="UP000027920">
    <property type="component" value="Unassembled WGS sequence"/>
</dbReference>
<dbReference type="RefSeq" id="XP_013257793.1">
    <property type="nucleotide sequence ID" value="XM_013402339.1"/>
</dbReference>
<comment type="subcellular location">
    <subcellularLocation>
        <location evidence="1">Nucleus</location>
    </subcellularLocation>
</comment>
<evidence type="ECO:0000313" key="3">
    <source>
        <dbReference type="EMBL" id="KEF55203.1"/>
    </source>
</evidence>
<sequence>MVPMVQKEFQPLLDYFVHGMTISISCHKGIQDDICSTIVPMSLRVPHLLSAVLALAAAHRQSSGLAEGDCQFELMKGRSLKQLRSALTQFSPTDNDQILATTLILCMAEVISPTSAVSSWRSHLYGAATLSSQHSTSSGCSQSSTSAFLRRKFQALQAIALACGAQSYDGHILEAATGQCDAHIDDLAGYSTNLFPIFQEINNLERTQDFPDPEFACDSPPGPPHFDCTSPLEHKSHLLFDRIRALMAQRKLPESQNNGGLPWVTSHELYLLDEAYHHMALLQVSRRGSLSVPLQVIKDSRQSILACLTAITYQSGPCPGVAALPPLFVAGTLCTNQSDRDMVRGLLKALWMNYGMGNVRSCQTVLQRWWKYQDEKLSRSTLSELHSQHDEQEGAYLCDASDLAWAAVDHDILPY</sequence>
<dbReference type="GO" id="GO:0005634">
    <property type="term" value="C:nucleus"/>
    <property type="evidence" value="ECO:0007669"/>
    <property type="project" value="UniProtKB-SubCell"/>
</dbReference>
<gene>
    <name evidence="3" type="ORF">A1O9_08857</name>
</gene>
<dbReference type="InterPro" id="IPR021858">
    <property type="entry name" value="Fun_TF"/>
</dbReference>
<organism evidence="3 4">
    <name type="scientific">Exophiala aquamarina CBS 119918</name>
    <dbReference type="NCBI Taxonomy" id="1182545"/>
    <lineage>
        <taxon>Eukaryota</taxon>
        <taxon>Fungi</taxon>
        <taxon>Dikarya</taxon>
        <taxon>Ascomycota</taxon>
        <taxon>Pezizomycotina</taxon>
        <taxon>Eurotiomycetes</taxon>
        <taxon>Chaetothyriomycetidae</taxon>
        <taxon>Chaetothyriales</taxon>
        <taxon>Herpotrichiellaceae</taxon>
        <taxon>Exophiala</taxon>
    </lineage>
</organism>
<evidence type="ECO:0000313" key="4">
    <source>
        <dbReference type="Proteomes" id="UP000027920"/>
    </source>
</evidence>
<dbReference type="GO" id="GO:0003700">
    <property type="term" value="F:DNA-binding transcription factor activity"/>
    <property type="evidence" value="ECO:0007669"/>
    <property type="project" value="TreeGrafter"/>
</dbReference>
<name>A0A072P7F3_9EURO</name>
<reference evidence="3 4" key="1">
    <citation type="submission" date="2013-03" db="EMBL/GenBank/DDBJ databases">
        <title>The Genome Sequence of Exophiala aquamarina CBS 119918.</title>
        <authorList>
            <consortium name="The Broad Institute Genomics Platform"/>
            <person name="Cuomo C."/>
            <person name="de Hoog S."/>
            <person name="Gorbushina A."/>
            <person name="Walker B."/>
            <person name="Young S.K."/>
            <person name="Zeng Q."/>
            <person name="Gargeya S."/>
            <person name="Fitzgerald M."/>
            <person name="Haas B."/>
            <person name="Abouelleil A."/>
            <person name="Allen A.W."/>
            <person name="Alvarado L."/>
            <person name="Arachchi H.M."/>
            <person name="Berlin A.M."/>
            <person name="Chapman S.B."/>
            <person name="Gainer-Dewar J."/>
            <person name="Goldberg J."/>
            <person name="Griggs A."/>
            <person name="Gujja S."/>
            <person name="Hansen M."/>
            <person name="Howarth C."/>
            <person name="Imamovic A."/>
            <person name="Ireland A."/>
            <person name="Larimer J."/>
            <person name="McCowan C."/>
            <person name="Murphy C."/>
            <person name="Pearson M."/>
            <person name="Poon T.W."/>
            <person name="Priest M."/>
            <person name="Roberts A."/>
            <person name="Saif S."/>
            <person name="Shea T."/>
            <person name="Sisk P."/>
            <person name="Sykes S."/>
            <person name="Wortman J."/>
            <person name="Nusbaum C."/>
            <person name="Birren B."/>
        </authorList>
    </citation>
    <scope>NUCLEOTIDE SEQUENCE [LARGE SCALE GENOMIC DNA]</scope>
    <source>
        <strain evidence="3 4">CBS 119918</strain>
    </source>
</reference>
<keyword evidence="4" id="KW-1185">Reference proteome</keyword>
<dbReference type="Pfam" id="PF11951">
    <property type="entry name" value="Fungal_trans_2"/>
    <property type="match status" value="1"/>
</dbReference>
<protein>
    <submittedName>
        <fullName evidence="3">Uncharacterized protein</fullName>
    </submittedName>
</protein>
<dbReference type="PANTHER" id="PTHR37534:SF15">
    <property type="entry name" value="ZN(II)2CYS6 TRANSCRIPTION FACTOR (EUROFUNG)"/>
    <property type="match status" value="1"/>
</dbReference>
<dbReference type="VEuPathDB" id="FungiDB:A1O9_08857"/>
<dbReference type="OrthoDB" id="288726at2759"/>
<dbReference type="GO" id="GO:0045944">
    <property type="term" value="P:positive regulation of transcription by RNA polymerase II"/>
    <property type="evidence" value="ECO:0007669"/>
    <property type="project" value="TreeGrafter"/>
</dbReference>
<dbReference type="STRING" id="1182545.A0A072P7F3"/>
<accession>A0A072P7F3</accession>
<dbReference type="AlphaFoldDB" id="A0A072P7F3"/>
<evidence type="ECO:0000256" key="2">
    <source>
        <dbReference type="ARBA" id="ARBA00023242"/>
    </source>
</evidence>
<dbReference type="GO" id="GO:0000976">
    <property type="term" value="F:transcription cis-regulatory region binding"/>
    <property type="evidence" value="ECO:0007669"/>
    <property type="project" value="TreeGrafter"/>
</dbReference>